<protein>
    <submittedName>
        <fullName evidence="2">Uncharacterized protein</fullName>
    </submittedName>
</protein>
<reference evidence="2" key="1">
    <citation type="submission" date="2023-03" db="EMBL/GenBank/DDBJ databases">
        <title>Massive genome expansion in bonnet fungi (Mycena s.s.) driven by repeated elements and novel gene families across ecological guilds.</title>
        <authorList>
            <consortium name="Lawrence Berkeley National Laboratory"/>
            <person name="Harder C.B."/>
            <person name="Miyauchi S."/>
            <person name="Viragh M."/>
            <person name="Kuo A."/>
            <person name="Thoen E."/>
            <person name="Andreopoulos B."/>
            <person name="Lu D."/>
            <person name="Skrede I."/>
            <person name="Drula E."/>
            <person name="Henrissat B."/>
            <person name="Morin E."/>
            <person name="Kohler A."/>
            <person name="Barry K."/>
            <person name="LaButti K."/>
            <person name="Morin E."/>
            <person name="Salamov A."/>
            <person name="Lipzen A."/>
            <person name="Mereny Z."/>
            <person name="Hegedus B."/>
            <person name="Baldrian P."/>
            <person name="Stursova M."/>
            <person name="Weitz H."/>
            <person name="Taylor A."/>
            <person name="Grigoriev I.V."/>
            <person name="Nagy L.G."/>
            <person name="Martin F."/>
            <person name="Kauserud H."/>
        </authorList>
    </citation>
    <scope>NUCLEOTIDE SEQUENCE</scope>
    <source>
        <strain evidence="2">CBHHK188m</strain>
    </source>
</reference>
<dbReference type="Proteomes" id="UP001215280">
    <property type="component" value="Unassembled WGS sequence"/>
</dbReference>
<proteinExistence type="predicted"/>
<comment type="caution">
    <text evidence="2">The sequence shown here is derived from an EMBL/GenBank/DDBJ whole genome shotgun (WGS) entry which is preliminary data.</text>
</comment>
<sequence>MDATALSNLPRSEIVSLAKANKIKANLSTKEIIRLLLCFPEGVPLATSSTSAPRTFVGLVKDAFKTLTASPKVDDTPSETTSQEAGRTALEIPPQTENSVSSVAPLPRLLPENPVGNTTFSGVPAVPSEPLPPTPSIVESHTETVAADGPGNANDDWPSDGPDPLAPADPEDISLLVADMAAISARNKVYKEKAAAMRAQAKKLREDAVDMRTMLTVEASRRERMETYLKYWRAMDTEWSYPAVWDGEVTFAPVLARFDGVKGSVMMEMEVTTSDDEELVKQWHNHDDAFRKRRKTIKGDKAKQRGVDVEMVSEDEPGSDEEEFYSPFVLRPENDDGTVPDSDCYVYPFMELSETTTPGIMFVRDEEVIIRDGVNISGRPPKRVLDDIPPFESFDGARYSPRARVEQEDKGNEPEEDYFAAWLKRERMIAETLGVAMDDNWEGLGTYCAGWRMGDS</sequence>
<name>A0AAD7NR60_9AGAR</name>
<accession>A0AAD7NR60</accession>
<organism evidence="2 3">
    <name type="scientific">Mycena maculata</name>
    <dbReference type="NCBI Taxonomy" id="230809"/>
    <lineage>
        <taxon>Eukaryota</taxon>
        <taxon>Fungi</taxon>
        <taxon>Dikarya</taxon>
        <taxon>Basidiomycota</taxon>
        <taxon>Agaricomycotina</taxon>
        <taxon>Agaricomycetes</taxon>
        <taxon>Agaricomycetidae</taxon>
        <taxon>Agaricales</taxon>
        <taxon>Marasmiineae</taxon>
        <taxon>Mycenaceae</taxon>
        <taxon>Mycena</taxon>
    </lineage>
</organism>
<gene>
    <name evidence="2" type="ORF">DFH07DRAFT_803866</name>
</gene>
<feature type="region of interest" description="Disordered" evidence="1">
    <location>
        <begin position="70"/>
        <end position="167"/>
    </location>
</feature>
<evidence type="ECO:0000313" key="2">
    <source>
        <dbReference type="EMBL" id="KAJ7772138.1"/>
    </source>
</evidence>
<evidence type="ECO:0000313" key="3">
    <source>
        <dbReference type="Proteomes" id="UP001215280"/>
    </source>
</evidence>
<evidence type="ECO:0000256" key="1">
    <source>
        <dbReference type="SAM" id="MobiDB-lite"/>
    </source>
</evidence>
<keyword evidence="3" id="KW-1185">Reference proteome</keyword>
<dbReference type="EMBL" id="JARJLG010000020">
    <property type="protein sequence ID" value="KAJ7772138.1"/>
    <property type="molecule type" value="Genomic_DNA"/>
</dbReference>
<dbReference type="AlphaFoldDB" id="A0AAD7NR60"/>